<dbReference type="SUPFAM" id="SSF141072">
    <property type="entry name" value="CalX-like"/>
    <property type="match status" value="1"/>
</dbReference>
<accession>A0A3M7RLY4</accession>
<dbReference type="AlphaFoldDB" id="A0A3M7RLY4"/>
<evidence type="ECO:0008006" key="3">
    <source>
        <dbReference type="Google" id="ProtNLM"/>
    </source>
</evidence>
<dbReference type="Proteomes" id="UP000276133">
    <property type="component" value="Unassembled WGS sequence"/>
</dbReference>
<proteinExistence type="predicted"/>
<dbReference type="EMBL" id="REGN01003144">
    <property type="protein sequence ID" value="RNA24335.1"/>
    <property type="molecule type" value="Genomic_DNA"/>
</dbReference>
<name>A0A3M7RLY4_BRAPC</name>
<dbReference type="InterPro" id="IPR038081">
    <property type="entry name" value="CalX-like_sf"/>
</dbReference>
<gene>
    <name evidence="1" type="ORF">BpHYR1_035381</name>
</gene>
<evidence type="ECO:0000313" key="1">
    <source>
        <dbReference type="EMBL" id="RNA24335.1"/>
    </source>
</evidence>
<comment type="caution">
    <text evidence="1">The sequence shown here is derived from an EMBL/GenBank/DDBJ whole genome shotgun (WGS) entry which is preliminary data.</text>
</comment>
<protein>
    <recommendedName>
        <fullName evidence="3">Calx-beta domain-containing protein</fullName>
    </recommendedName>
</protein>
<reference evidence="1 2" key="1">
    <citation type="journal article" date="2018" name="Sci. Rep.">
        <title>Genomic signatures of local adaptation to the degree of environmental predictability in rotifers.</title>
        <authorList>
            <person name="Franch-Gras L."/>
            <person name="Hahn C."/>
            <person name="Garcia-Roger E.M."/>
            <person name="Carmona M.J."/>
            <person name="Serra M."/>
            <person name="Gomez A."/>
        </authorList>
    </citation>
    <scope>NUCLEOTIDE SEQUENCE [LARGE SCALE GENOMIC DNA]</scope>
    <source>
        <strain evidence="1">HYR1</strain>
    </source>
</reference>
<organism evidence="1 2">
    <name type="scientific">Brachionus plicatilis</name>
    <name type="common">Marine rotifer</name>
    <name type="synonym">Brachionus muelleri</name>
    <dbReference type="NCBI Taxonomy" id="10195"/>
    <lineage>
        <taxon>Eukaryota</taxon>
        <taxon>Metazoa</taxon>
        <taxon>Spiralia</taxon>
        <taxon>Gnathifera</taxon>
        <taxon>Rotifera</taxon>
        <taxon>Eurotatoria</taxon>
        <taxon>Monogononta</taxon>
        <taxon>Pseudotrocha</taxon>
        <taxon>Ploima</taxon>
        <taxon>Brachionidae</taxon>
        <taxon>Brachionus</taxon>
    </lineage>
</organism>
<keyword evidence="2" id="KW-1185">Reference proteome</keyword>
<evidence type="ECO:0000313" key="2">
    <source>
        <dbReference type="Proteomes" id="UP000276133"/>
    </source>
</evidence>
<sequence>MYSTPSSFEVVSTLWTNSELTTEDFLFSSTTTSIWPSEQFTSASEQIHETTEWNEIVNPETELPTEDFLFSSTTTSIWPSEQFTSASEQIHETTEWNEIVNPETELTTEIYSTPSTFEIQSTLGTINCLYTLDFDVKDNIVSFLESSGVQSLNFNLKTENDGCNELHEYVELEILPESVTATLYQDFNASNDTIIASSSSYLAYNFTILDDELVEPFEFFVLKIRVLSSTIPLNSLTVPDFVYIYIQDDDYNEGQKDSKIFNIFAPEIANSDFFSAFYTDSALTNVYPVENNQALFTDQGGFSIPFPNINIVVENTGIVSYKLHSVEVNNPEVCNIDSFTIRRKRFFDDPFLDNFELKSISLNGVAFVDVDFNKFAFNLGSSGDDLQRMDIKVLSTKNGNNINKCEFRAFAEAN</sequence>